<proteinExistence type="predicted"/>
<evidence type="ECO:0000256" key="6">
    <source>
        <dbReference type="ARBA" id="ARBA00022679"/>
    </source>
</evidence>
<dbReference type="SUPFAM" id="SSF158472">
    <property type="entry name" value="HAMP domain-like"/>
    <property type="match status" value="1"/>
</dbReference>
<evidence type="ECO:0000259" key="15">
    <source>
        <dbReference type="PROSITE" id="PS50109"/>
    </source>
</evidence>
<dbReference type="InterPro" id="IPR003660">
    <property type="entry name" value="HAMP_dom"/>
</dbReference>
<dbReference type="EC" id="2.7.13.3" evidence="3"/>
<name>A0AA37WIW0_9ALTE</name>
<sequence length="489" mass="55736">MRITEKINPANSLFGKIFVWFWITVVSMLVGAFFISTWLNGQPQIVAADMLQYERHQRFIQNFQRQLDKGVPIHRAFKRLGGKGRPLAIAVNLDSRKVIMNFPAPMLHDPMNDYRALLREMTVSEQVVSIRTGNMELFGPFKITGNNNEYGVFLGRLLKRHERTRLSFVAGLALMLTLGTVLCLFLAWRLSKPLKQMRLTTQKIQQGDLTCRVKDYELRQDEVGALARDFNAMTDKLASSLEQQQQLLGNVSHELRTPLTRLQLAIAMLYDKLGDDHADLQRIEKEISEMDRLIGEVLRLTRLSLHQSKNVHFETMRIDKFLYRLLDDLKFESQASEIAVKTEIESSALVDINTDALKSAFENITRNGLRFANSILYVKVYDVTVDTVAIQISDDGPGIPDLIFEKLLQPFYYVATSDMNKTSDEHKADTDQAKRREHRSSGLGLAIANAAVKMHKGRLFEKKAHKGEQLLCGLNLVIELPRSKAAFNK</sequence>
<reference evidence="17" key="1">
    <citation type="journal article" date="2014" name="Int. J. Syst. Evol. Microbiol.">
        <title>Complete genome sequence of Corynebacterium casei LMG S-19264T (=DSM 44701T), isolated from a smear-ripened cheese.</title>
        <authorList>
            <consortium name="US DOE Joint Genome Institute (JGI-PGF)"/>
            <person name="Walter F."/>
            <person name="Albersmeier A."/>
            <person name="Kalinowski J."/>
            <person name="Ruckert C."/>
        </authorList>
    </citation>
    <scope>NUCLEOTIDE SEQUENCE</scope>
    <source>
        <strain evidence="17">NBRC 110023</strain>
    </source>
</reference>
<comment type="subcellular location">
    <subcellularLocation>
        <location evidence="2">Cell membrane</location>
        <topology evidence="2">Multi-pass membrane protein</topology>
    </subcellularLocation>
</comment>
<evidence type="ECO:0000256" key="1">
    <source>
        <dbReference type="ARBA" id="ARBA00000085"/>
    </source>
</evidence>
<dbReference type="InterPro" id="IPR004358">
    <property type="entry name" value="Sig_transdc_His_kin-like_C"/>
</dbReference>
<dbReference type="GO" id="GO:0005524">
    <property type="term" value="F:ATP binding"/>
    <property type="evidence" value="ECO:0007669"/>
    <property type="project" value="UniProtKB-KW"/>
</dbReference>
<dbReference type="Gene3D" id="6.10.340.10">
    <property type="match status" value="1"/>
</dbReference>
<evidence type="ECO:0000256" key="2">
    <source>
        <dbReference type="ARBA" id="ARBA00004651"/>
    </source>
</evidence>
<dbReference type="AlphaFoldDB" id="A0AA37WIW0"/>
<keyword evidence="7 14" id="KW-0812">Transmembrane</keyword>
<dbReference type="SMART" id="SM00304">
    <property type="entry name" value="HAMP"/>
    <property type="match status" value="1"/>
</dbReference>
<comment type="catalytic activity">
    <reaction evidence="1">
        <text>ATP + protein L-histidine = ADP + protein N-phospho-L-histidine.</text>
        <dbReference type="EC" id="2.7.13.3"/>
    </reaction>
</comment>
<organism evidence="17 18">
    <name type="scientific">Agaribacter marinus</name>
    <dbReference type="NCBI Taxonomy" id="1431249"/>
    <lineage>
        <taxon>Bacteria</taxon>
        <taxon>Pseudomonadati</taxon>
        <taxon>Pseudomonadota</taxon>
        <taxon>Gammaproteobacteria</taxon>
        <taxon>Alteromonadales</taxon>
        <taxon>Alteromonadaceae</taxon>
        <taxon>Agaribacter</taxon>
    </lineage>
</organism>
<keyword evidence="5" id="KW-0597">Phosphoprotein</keyword>
<dbReference type="GO" id="GO:0000155">
    <property type="term" value="F:phosphorelay sensor kinase activity"/>
    <property type="evidence" value="ECO:0007669"/>
    <property type="project" value="InterPro"/>
</dbReference>
<dbReference type="PANTHER" id="PTHR45528">
    <property type="entry name" value="SENSOR HISTIDINE KINASE CPXA"/>
    <property type="match status" value="1"/>
</dbReference>
<evidence type="ECO:0000256" key="8">
    <source>
        <dbReference type="ARBA" id="ARBA00022741"/>
    </source>
</evidence>
<dbReference type="InterPro" id="IPR005467">
    <property type="entry name" value="His_kinase_dom"/>
</dbReference>
<dbReference type="Gene3D" id="1.10.287.130">
    <property type="match status" value="1"/>
</dbReference>
<keyword evidence="6" id="KW-0808">Transferase</keyword>
<feature type="domain" description="Histidine kinase" evidence="15">
    <location>
        <begin position="250"/>
        <end position="484"/>
    </location>
</feature>
<evidence type="ECO:0000256" key="13">
    <source>
        <dbReference type="ARBA" id="ARBA00023136"/>
    </source>
</evidence>
<dbReference type="Pfam" id="PF02518">
    <property type="entry name" value="HATPase_c"/>
    <property type="match status" value="1"/>
</dbReference>
<evidence type="ECO:0000256" key="9">
    <source>
        <dbReference type="ARBA" id="ARBA00022777"/>
    </source>
</evidence>
<keyword evidence="13 14" id="KW-0472">Membrane</keyword>
<evidence type="ECO:0000256" key="5">
    <source>
        <dbReference type="ARBA" id="ARBA00022553"/>
    </source>
</evidence>
<dbReference type="Pfam" id="PF00672">
    <property type="entry name" value="HAMP"/>
    <property type="match status" value="1"/>
</dbReference>
<dbReference type="Gene3D" id="3.30.565.10">
    <property type="entry name" value="Histidine kinase-like ATPase, C-terminal domain"/>
    <property type="match status" value="1"/>
</dbReference>
<dbReference type="Proteomes" id="UP001156601">
    <property type="component" value="Unassembled WGS sequence"/>
</dbReference>
<keyword evidence="10" id="KW-0067">ATP-binding</keyword>
<evidence type="ECO:0000256" key="3">
    <source>
        <dbReference type="ARBA" id="ARBA00012438"/>
    </source>
</evidence>
<dbReference type="SUPFAM" id="SSF47384">
    <property type="entry name" value="Homodimeric domain of signal transducing histidine kinase"/>
    <property type="match status" value="1"/>
</dbReference>
<dbReference type="Pfam" id="PF00512">
    <property type="entry name" value="HisKA"/>
    <property type="match status" value="1"/>
</dbReference>
<dbReference type="RefSeq" id="WP_284218749.1">
    <property type="nucleotide sequence ID" value="NZ_BSOT01000009.1"/>
</dbReference>
<evidence type="ECO:0000256" key="14">
    <source>
        <dbReference type="SAM" id="Phobius"/>
    </source>
</evidence>
<reference evidence="17" key="2">
    <citation type="submission" date="2023-01" db="EMBL/GenBank/DDBJ databases">
        <title>Draft genome sequence of Agaribacter marinus strain NBRC 110023.</title>
        <authorList>
            <person name="Sun Q."/>
            <person name="Mori K."/>
        </authorList>
    </citation>
    <scope>NUCLEOTIDE SEQUENCE</scope>
    <source>
        <strain evidence="17">NBRC 110023</strain>
    </source>
</reference>
<evidence type="ECO:0000259" key="16">
    <source>
        <dbReference type="PROSITE" id="PS50885"/>
    </source>
</evidence>
<keyword evidence="12" id="KW-0902">Two-component regulatory system</keyword>
<evidence type="ECO:0000256" key="10">
    <source>
        <dbReference type="ARBA" id="ARBA00022840"/>
    </source>
</evidence>
<keyword evidence="9" id="KW-0418">Kinase</keyword>
<evidence type="ECO:0000313" key="18">
    <source>
        <dbReference type="Proteomes" id="UP001156601"/>
    </source>
</evidence>
<keyword evidence="4" id="KW-1003">Cell membrane</keyword>
<feature type="transmembrane region" description="Helical" evidence="14">
    <location>
        <begin position="17"/>
        <end position="39"/>
    </location>
</feature>
<evidence type="ECO:0000256" key="4">
    <source>
        <dbReference type="ARBA" id="ARBA00022475"/>
    </source>
</evidence>
<dbReference type="PROSITE" id="PS50109">
    <property type="entry name" value="HIS_KIN"/>
    <property type="match status" value="1"/>
</dbReference>
<dbReference type="SMART" id="SM00388">
    <property type="entry name" value="HisKA"/>
    <property type="match status" value="1"/>
</dbReference>
<dbReference type="InterPro" id="IPR003661">
    <property type="entry name" value="HisK_dim/P_dom"/>
</dbReference>
<protein>
    <recommendedName>
        <fullName evidence="3">histidine kinase</fullName>
        <ecNumber evidence="3">2.7.13.3</ecNumber>
    </recommendedName>
</protein>
<dbReference type="PANTHER" id="PTHR45528:SF1">
    <property type="entry name" value="SENSOR HISTIDINE KINASE CPXA"/>
    <property type="match status" value="1"/>
</dbReference>
<comment type="caution">
    <text evidence="17">The sequence shown here is derived from an EMBL/GenBank/DDBJ whole genome shotgun (WGS) entry which is preliminary data.</text>
</comment>
<gene>
    <name evidence="17" type="ORF">GCM10007852_32390</name>
</gene>
<evidence type="ECO:0000256" key="7">
    <source>
        <dbReference type="ARBA" id="ARBA00022692"/>
    </source>
</evidence>
<dbReference type="InterPro" id="IPR036097">
    <property type="entry name" value="HisK_dim/P_sf"/>
</dbReference>
<feature type="domain" description="HAMP" evidence="16">
    <location>
        <begin position="188"/>
        <end position="242"/>
    </location>
</feature>
<dbReference type="PROSITE" id="PS50885">
    <property type="entry name" value="HAMP"/>
    <property type="match status" value="1"/>
</dbReference>
<dbReference type="InterPro" id="IPR036890">
    <property type="entry name" value="HATPase_C_sf"/>
</dbReference>
<dbReference type="InterPro" id="IPR003594">
    <property type="entry name" value="HATPase_dom"/>
</dbReference>
<dbReference type="SUPFAM" id="SSF55874">
    <property type="entry name" value="ATPase domain of HSP90 chaperone/DNA topoisomerase II/histidine kinase"/>
    <property type="match status" value="1"/>
</dbReference>
<dbReference type="GO" id="GO:0005886">
    <property type="term" value="C:plasma membrane"/>
    <property type="evidence" value="ECO:0007669"/>
    <property type="project" value="UniProtKB-SubCell"/>
</dbReference>
<dbReference type="EMBL" id="BSOT01000009">
    <property type="protein sequence ID" value="GLR72331.1"/>
    <property type="molecule type" value="Genomic_DNA"/>
</dbReference>
<dbReference type="CDD" id="cd06225">
    <property type="entry name" value="HAMP"/>
    <property type="match status" value="1"/>
</dbReference>
<dbReference type="CDD" id="cd00082">
    <property type="entry name" value="HisKA"/>
    <property type="match status" value="1"/>
</dbReference>
<evidence type="ECO:0000256" key="12">
    <source>
        <dbReference type="ARBA" id="ARBA00023012"/>
    </source>
</evidence>
<dbReference type="InterPro" id="IPR050398">
    <property type="entry name" value="HssS/ArlS-like"/>
</dbReference>
<evidence type="ECO:0000313" key="17">
    <source>
        <dbReference type="EMBL" id="GLR72331.1"/>
    </source>
</evidence>
<accession>A0AA37WIW0</accession>
<dbReference type="PRINTS" id="PR00344">
    <property type="entry name" value="BCTRLSENSOR"/>
</dbReference>
<keyword evidence="18" id="KW-1185">Reference proteome</keyword>
<evidence type="ECO:0000256" key="11">
    <source>
        <dbReference type="ARBA" id="ARBA00022989"/>
    </source>
</evidence>
<keyword evidence="11 14" id="KW-1133">Transmembrane helix</keyword>
<dbReference type="SMART" id="SM00387">
    <property type="entry name" value="HATPase_c"/>
    <property type="match status" value="1"/>
</dbReference>
<feature type="transmembrane region" description="Helical" evidence="14">
    <location>
        <begin position="166"/>
        <end position="188"/>
    </location>
</feature>
<keyword evidence="8" id="KW-0547">Nucleotide-binding</keyword>